<keyword evidence="3" id="KW-0472">Membrane</keyword>
<name>A0A8S1CL07_9INSE</name>
<evidence type="ECO:0000256" key="1">
    <source>
        <dbReference type="ARBA" id="ARBA00008225"/>
    </source>
</evidence>
<dbReference type="InterPro" id="IPR003010">
    <property type="entry name" value="C-N_Hydrolase"/>
</dbReference>
<protein>
    <recommendedName>
        <fullName evidence="4">CN hydrolase domain-containing protein</fullName>
    </recommendedName>
</protein>
<proteinExistence type="inferred from homology"/>
<evidence type="ECO:0000313" key="6">
    <source>
        <dbReference type="Proteomes" id="UP000494165"/>
    </source>
</evidence>
<organism evidence="5 6">
    <name type="scientific">Cloeon dipterum</name>
    <dbReference type="NCBI Taxonomy" id="197152"/>
    <lineage>
        <taxon>Eukaryota</taxon>
        <taxon>Metazoa</taxon>
        <taxon>Ecdysozoa</taxon>
        <taxon>Arthropoda</taxon>
        <taxon>Hexapoda</taxon>
        <taxon>Insecta</taxon>
        <taxon>Pterygota</taxon>
        <taxon>Palaeoptera</taxon>
        <taxon>Ephemeroptera</taxon>
        <taxon>Pisciforma</taxon>
        <taxon>Baetidae</taxon>
        <taxon>Cloeon</taxon>
    </lineage>
</organism>
<dbReference type="GO" id="GO:0016787">
    <property type="term" value="F:hydrolase activity"/>
    <property type="evidence" value="ECO:0007669"/>
    <property type="project" value="UniProtKB-KW"/>
</dbReference>
<dbReference type="InterPro" id="IPR043957">
    <property type="entry name" value="Vanin_C"/>
</dbReference>
<keyword evidence="2" id="KW-0378">Hydrolase</keyword>
<dbReference type="Pfam" id="PF19018">
    <property type="entry name" value="Vanin_C"/>
    <property type="match status" value="1"/>
</dbReference>
<dbReference type="EMBL" id="CADEPI010000023">
    <property type="protein sequence ID" value="CAB3365953.1"/>
    <property type="molecule type" value="Genomic_DNA"/>
</dbReference>
<sequence>MTPTAATFCVCLCFVVGFAFNSAVVLERRYSPSKQSTSKLEDGYEIHLYSYTAEGWDNETIDESILKINLDRLEENGLKPNNATARDTIFVYADFSFTSTEVIDNRSLAVLLSQRVPAVNNEAVPCEIASTDPMDLVVQRLSCIAKNEYIYLVAGLLEGVPCTEGEPCRDDGLKVYSTAIVFDKQGYLVAKYRKYNFFNEEAIDKPSTLEPATFTTESGITQGIFMSHDLLFAEPANTYLANGVRRFVDLGAMVNTMPFGCSLSVQWGWHFANFDKKIALASSNYQNWMQGYAGNGLIWPSGSSIMMYSQGAHGFGILRTGVSDYTKTTTQGESKINGPMTFEETDFTDFSSVLVPHSSLSVNEVSVCHGEDEFCCTLTYRMIRSADEMFYQLVAFDGNRTSRDGSVLFPEQTCGLVACSSADKMSCGASLEATNYTEEVSFTVLSLKGSFSSDKVIPITMAADKYFPVSDLSMTVLQNGSRFDVNMVSEATIQTMKTFAISSTDFIVKSGAKHFSASVMLIAISFYILSSFL</sequence>
<evidence type="ECO:0000256" key="2">
    <source>
        <dbReference type="ARBA" id="ARBA00022801"/>
    </source>
</evidence>
<dbReference type="SUPFAM" id="SSF56317">
    <property type="entry name" value="Carbon-nitrogen hydrolase"/>
    <property type="match status" value="1"/>
</dbReference>
<keyword evidence="3" id="KW-0812">Transmembrane</keyword>
<accession>A0A8S1CL07</accession>
<feature type="domain" description="CN hydrolase" evidence="4">
    <location>
        <begin position="78"/>
        <end position="327"/>
    </location>
</feature>
<gene>
    <name evidence="5" type="ORF">CLODIP_2_CD16210</name>
</gene>
<comment type="caution">
    <text evidence="5">The sequence shown here is derived from an EMBL/GenBank/DDBJ whole genome shotgun (WGS) entry which is preliminary data.</text>
</comment>
<keyword evidence="6" id="KW-1185">Reference proteome</keyword>
<dbReference type="Proteomes" id="UP000494165">
    <property type="component" value="Unassembled WGS sequence"/>
</dbReference>
<dbReference type="PANTHER" id="PTHR10609">
    <property type="entry name" value="BIOTINIDASE-RELATED"/>
    <property type="match status" value="1"/>
</dbReference>
<dbReference type="InterPro" id="IPR036526">
    <property type="entry name" value="C-N_Hydrolase_sf"/>
</dbReference>
<dbReference type="PANTHER" id="PTHR10609:SF14">
    <property type="entry name" value="BIOTINIDASE"/>
    <property type="match status" value="1"/>
</dbReference>
<keyword evidence="3" id="KW-1133">Transmembrane helix</keyword>
<dbReference type="Gene3D" id="3.60.110.10">
    <property type="entry name" value="Carbon-nitrogen hydrolase"/>
    <property type="match status" value="1"/>
</dbReference>
<feature type="transmembrane region" description="Helical" evidence="3">
    <location>
        <begin position="515"/>
        <end position="532"/>
    </location>
</feature>
<evidence type="ECO:0000313" key="5">
    <source>
        <dbReference type="EMBL" id="CAB3365953.1"/>
    </source>
</evidence>
<dbReference type="Pfam" id="PF00795">
    <property type="entry name" value="CN_hydrolase"/>
    <property type="match status" value="1"/>
</dbReference>
<evidence type="ECO:0000259" key="4">
    <source>
        <dbReference type="PROSITE" id="PS50263"/>
    </source>
</evidence>
<dbReference type="OrthoDB" id="10250282at2759"/>
<dbReference type="InterPro" id="IPR040154">
    <property type="entry name" value="Biotinidase/VNN"/>
</dbReference>
<reference evidence="5 6" key="1">
    <citation type="submission" date="2020-04" db="EMBL/GenBank/DDBJ databases">
        <authorList>
            <person name="Alioto T."/>
            <person name="Alioto T."/>
            <person name="Gomez Garrido J."/>
        </authorList>
    </citation>
    <scope>NUCLEOTIDE SEQUENCE [LARGE SCALE GENOMIC DNA]</scope>
</reference>
<evidence type="ECO:0000256" key="3">
    <source>
        <dbReference type="SAM" id="Phobius"/>
    </source>
</evidence>
<dbReference type="AlphaFoldDB" id="A0A8S1CL07"/>
<comment type="similarity">
    <text evidence="1">Belongs to the carbon-nitrogen hydrolase superfamily. BTD/VNN family.</text>
</comment>
<dbReference type="PROSITE" id="PS50263">
    <property type="entry name" value="CN_HYDROLASE"/>
    <property type="match status" value="1"/>
</dbReference>